<evidence type="ECO:0000256" key="1">
    <source>
        <dbReference type="ARBA" id="ARBA00004635"/>
    </source>
</evidence>
<dbReference type="PANTHER" id="PTHR35789:SF1">
    <property type="entry name" value="SPORE GERMINATION PROTEIN B3"/>
    <property type="match status" value="1"/>
</dbReference>
<organism evidence="10 11">
    <name type="scientific">Paenibacillus typhae</name>
    <dbReference type="NCBI Taxonomy" id="1174501"/>
    <lineage>
        <taxon>Bacteria</taxon>
        <taxon>Bacillati</taxon>
        <taxon>Bacillota</taxon>
        <taxon>Bacilli</taxon>
        <taxon>Bacillales</taxon>
        <taxon>Paenibacillaceae</taxon>
        <taxon>Paenibacillus</taxon>
    </lineage>
</organism>
<evidence type="ECO:0000256" key="4">
    <source>
        <dbReference type="ARBA" id="ARBA00022729"/>
    </source>
</evidence>
<dbReference type="Pfam" id="PF05504">
    <property type="entry name" value="Spore_GerAC"/>
    <property type="match status" value="1"/>
</dbReference>
<evidence type="ECO:0000259" key="8">
    <source>
        <dbReference type="Pfam" id="PF05504"/>
    </source>
</evidence>
<dbReference type="STRING" id="1174501.SAMN05216192_106128"/>
<keyword evidence="3" id="KW-0309">Germination</keyword>
<sequence length="368" mass="43019">MVPYKHYGLLAIVGLMWMAGCSSPYVENNKIEEIAPVVFWSIDKGTEGKLKISTLVPPLIQEKKRLLSKEVDLLKQGGQEFNLIYYRELKQGQLRMLLINEELAKKGGIEKLINTILVDPDISMRVYLLIVRGDFDEYIKNQLTKQENQDYFLYRMLKHYEEHNQGEMSIVNIHKFMKKVYSPFKDPILPVFHSDKNNFNYVGTALFQNDKEVMVIQDVDDNIFQLLDNDHFLKVLAIPKFSISLGRIRSNVRMKLSRDYSSLSLHVGLKGRIEEYQGESNIQSEELLQHLIHEIEVYLEEQTSDLLKRMQRLKVDPLEVGTHSLKAFSKEITDEQWMKHWENMKINVDYDIKVHPLINGAVDVFQNK</sequence>
<evidence type="ECO:0000256" key="2">
    <source>
        <dbReference type="ARBA" id="ARBA00007886"/>
    </source>
</evidence>
<dbReference type="OrthoDB" id="2986797at2"/>
<reference evidence="11" key="1">
    <citation type="submission" date="2016-10" db="EMBL/GenBank/DDBJ databases">
        <authorList>
            <person name="Varghese N."/>
            <person name="Submissions S."/>
        </authorList>
    </citation>
    <scope>NUCLEOTIDE SEQUENCE [LARGE SCALE GENOMIC DNA]</scope>
    <source>
        <strain evidence="11">CGMCC 1.11012</strain>
    </source>
</reference>
<dbReference type="InterPro" id="IPR057336">
    <property type="entry name" value="GerAC_N"/>
</dbReference>
<evidence type="ECO:0000256" key="7">
    <source>
        <dbReference type="ARBA" id="ARBA00023288"/>
    </source>
</evidence>
<gene>
    <name evidence="10" type="ORF">SAMN05216192_106128</name>
</gene>
<evidence type="ECO:0000256" key="3">
    <source>
        <dbReference type="ARBA" id="ARBA00022544"/>
    </source>
</evidence>
<feature type="domain" description="Spore germination protein N-terminal" evidence="9">
    <location>
        <begin position="30"/>
        <end position="193"/>
    </location>
</feature>
<comment type="subcellular location">
    <subcellularLocation>
        <location evidence="1">Membrane</location>
        <topology evidence="1">Lipid-anchor</topology>
    </subcellularLocation>
</comment>
<feature type="domain" description="Spore germination GerAC-like C-terminal" evidence="8">
    <location>
        <begin position="203"/>
        <end position="354"/>
    </location>
</feature>
<dbReference type="GO" id="GO:0009847">
    <property type="term" value="P:spore germination"/>
    <property type="evidence" value="ECO:0007669"/>
    <property type="project" value="InterPro"/>
</dbReference>
<dbReference type="PROSITE" id="PS51257">
    <property type="entry name" value="PROKAR_LIPOPROTEIN"/>
    <property type="match status" value="1"/>
</dbReference>
<protein>
    <submittedName>
        <fullName evidence="10">Spore germination protein</fullName>
    </submittedName>
</protein>
<dbReference type="Proteomes" id="UP000199050">
    <property type="component" value="Unassembled WGS sequence"/>
</dbReference>
<evidence type="ECO:0000256" key="6">
    <source>
        <dbReference type="ARBA" id="ARBA00023139"/>
    </source>
</evidence>
<keyword evidence="5" id="KW-0472">Membrane</keyword>
<keyword evidence="4" id="KW-0732">Signal</keyword>
<dbReference type="GO" id="GO:0016020">
    <property type="term" value="C:membrane"/>
    <property type="evidence" value="ECO:0007669"/>
    <property type="project" value="UniProtKB-SubCell"/>
</dbReference>
<dbReference type="InterPro" id="IPR008844">
    <property type="entry name" value="Spore_GerAC-like"/>
</dbReference>
<evidence type="ECO:0000313" key="11">
    <source>
        <dbReference type="Proteomes" id="UP000199050"/>
    </source>
</evidence>
<evidence type="ECO:0000313" key="10">
    <source>
        <dbReference type="EMBL" id="SDI54653.1"/>
    </source>
</evidence>
<name>A0A1G8LG53_9BACL</name>
<dbReference type="AlphaFoldDB" id="A0A1G8LG53"/>
<dbReference type="PANTHER" id="PTHR35789">
    <property type="entry name" value="SPORE GERMINATION PROTEIN B3"/>
    <property type="match status" value="1"/>
</dbReference>
<accession>A0A1G8LG53</accession>
<keyword evidence="6" id="KW-0564">Palmitate</keyword>
<keyword evidence="7" id="KW-0449">Lipoprotein</keyword>
<dbReference type="EMBL" id="FNDX01000006">
    <property type="protein sequence ID" value="SDI54653.1"/>
    <property type="molecule type" value="Genomic_DNA"/>
</dbReference>
<proteinExistence type="inferred from homology"/>
<evidence type="ECO:0000259" key="9">
    <source>
        <dbReference type="Pfam" id="PF25198"/>
    </source>
</evidence>
<dbReference type="Gene3D" id="3.30.300.210">
    <property type="entry name" value="Nutrient germinant receptor protein C, domain 3"/>
    <property type="match status" value="1"/>
</dbReference>
<evidence type="ECO:0000256" key="5">
    <source>
        <dbReference type="ARBA" id="ARBA00023136"/>
    </source>
</evidence>
<comment type="similarity">
    <text evidence="2">Belongs to the GerABKC lipoprotein family.</text>
</comment>
<dbReference type="RefSeq" id="WP_090713556.1">
    <property type="nucleotide sequence ID" value="NZ_CBCSKY010000005.1"/>
</dbReference>
<dbReference type="InterPro" id="IPR046953">
    <property type="entry name" value="Spore_GerAC-like_C"/>
</dbReference>
<dbReference type="InterPro" id="IPR038501">
    <property type="entry name" value="Spore_GerAC_C_sf"/>
</dbReference>
<keyword evidence="11" id="KW-1185">Reference proteome</keyword>
<dbReference type="Pfam" id="PF25198">
    <property type="entry name" value="Spore_GerAC_N"/>
    <property type="match status" value="1"/>
</dbReference>